<keyword evidence="2" id="KW-1133">Transmembrane helix</keyword>
<feature type="transmembrane region" description="Helical" evidence="2">
    <location>
        <begin position="197"/>
        <end position="223"/>
    </location>
</feature>
<dbReference type="VEuPathDB" id="FungiDB:AB675_11377"/>
<keyword evidence="2" id="KW-0472">Membrane</keyword>
<evidence type="ECO:0000256" key="1">
    <source>
        <dbReference type="SAM" id="MobiDB-lite"/>
    </source>
</evidence>
<dbReference type="EMBL" id="LFJN01000013">
    <property type="protein sequence ID" value="KPI39938.1"/>
    <property type="molecule type" value="Genomic_DNA"/>
</dbReference>
<protein>
    <recommendedName>
        <fullName evidence="6">Transmembrane protein</fullName>
    </recommendedName>
</protein>
<evidence type="ECO:0000313" key="4">
    <source>
        <dbReference type="EMBL" id="KPI39938.1"/>
    </source>
</evidence>
<dbReference type="OrthoDB" id="630895at2759"/>
<name>A0A0N0NM49_9EURO</name>
<reference evidence="4 5" key="1">
    <citation type="submission" date="2015-06" db="EMBL/GenBank/DDBJ databases">
        <title>Draft genome of the ant-associated black yeast Phialophora attae CBS 131958.</title>
        <authorList>
            <person name="Moreno L.F."/>
            <person name="Stielow B.J."/>
            <person name="de Hoog S."/>
            <person name="Vicente V.A."/>
            <person name="Weiss V.A."/>
            <person name="de Vries M."/>
            <person name="Cruz L.M."/>
            <person name="Souza E.M."/>
        </authorList>
    </citation>
    <scope>NUCLEOTIDE SEQUENCE [LARGE SCALE GENOMIC DNA]</scope>
    <source>
        <strain evidence="4 5">CBS 131958</strain>
    </source>
</reference>
<feature type="signal peptide" evidence="3">
    <location>
        <begin position="1"/>
        <end position="22"/>
    </location>
</feature>
<feature type="transmembrane region" description="Helical" evidence="2">
    <location>
        <begin position="163"/>
        <end position="185"/>
    </location>
</feature>
<sequence>MARIRSCIAFARAVLWRLLTFAYYESFQRNTVDPLNRIIQAPNDDVRLQLLREWSDIKVEESKYIQIAGGFLFTTVASCLTWNSTETSHWTGPALFYASTVFALVAIISGSQQLWILPRVDASPSNSDAGKKRREELVSFIARLSNDEGGPKSKYVFALQTPIMLLTFSVMAFLAGLCAVVYSPLAARLAWDDDAKTAVLFTIASIVAGGAFAAGSTFVYALFRPDKTDPRPSSASSDPKQSKNAQASPA</sequence>
<feature type="chain" id="PRO_5005856782" description="Transmembrane protein" evidence="3">
    <location>
        <begin position="23"/>
        <end position="250"/>
    </location>
</feature>
<feature type="transmembrane region" description="Helical" evidence="2">
    <location>
        <begin position="94"/>
        <end position="116"/>
    </location>
</feature>
<keyword evidence="5" id="KW-1185">Reference proteome</keyword>
<comment type="caution">
    <text evidence="4">The sequence shown here is derived from an EMBL/GenBank/DDBJ whole genome shotgun (WGS) entry which is preliminary data.</text>
</comment>
<evidence type="ECO:0000313" key="5">
    <source>
        <dbReference type="Proteomes" id="UP000038010"/>
    </source>
</evidence>
<dbReference type="AlphaFoldDB" id="A0A0N0NM49"/>
<dbReference type="Proteomes" id="UP000038010">
    <property type="component" value="Unassembled WGS sequence"/>
</dbReference>
<feature type="compositionally biased region" description="Polar residues" evidence="1">
    <location>
        <begin position="231"/>
        <end position="250"/>
    </location>
</feature>
<proteinExistence type="predicted"/>
<dbReference type="RefSeq" id="XP_017999901.1">
    <property type="nucleotide sequence ID" value="XM_018140217.1"/>
</dbReference>
<evidence type="ECO:0000256" key="2">
    <source>
        <dbReference type="SAM" id="Phobius"/>
    </source>
</evidence>
<evidence type="ECO:0000256" key="3">
    <source>
        <dbReference type="SAM" id="SignalP"/>
    </source>
</evidence>
<evidence type="ECO:0008006" key="6">
    <source>
        <dbReference type="Google" id="ProtNLM"/>
    </source>
</evidence>
<dbReference type="GeneID" id="28732097"/>
<feature type="region of interest" description="Disordered" evidence="1">
    <location>
        <begin position="228"/>
        <end position="250"/>
    </location>
</feature>
<gene>
    <name evidence="4" type="ORF">AB675_11377</name>
</gene>
<organism evidence="4 5">
    <name type="scientific">Cyphellophora attinorum</name>
    <dbReference type="NCBI Taxonomy" id="1664694"/>
    <lineage>
        <taxon>Eukaryota</taxon>
        <taxon>Fungi</taxon>
        <taxon>Dikarya</taxon>
        <taxon>Ascomycota</taxon>
        <taxon>Pezizomycotina</taxon>
        <taxon>Eurotiomycetes</taxon>
        <taxon>Chaetothyriomycetidae</taxon>
        <taxon>Chaetothyriales</taxon>
        <taxon>Cyphellophoraceae</taxon>
        <taxon>Cyphellophora</taxon>
    </lineage>
</organism>
<accession>A0A0N0NM49</accession>
<keyword evidence="3" id="KW-0732">Signal</keyword>
<keyword evidence="2" id="KW-0812">Transmembrane</keyword>